<keyword evidence="6 12" id="KW-0489">Methyltransferase</keyword>
<keyword evidence="7" id="KW-0808">Transferase</keyword>
<dbReference type="Gene3D" id="3.40.50.150">
    <property type="entry name" value="Vaccinia Virus protein VP39"/>
    <property type="match status" value="1"/>
</dbReference>
<evidence type="ECO:0000313" key="12">
    <source>
        <dbReference type="EMBL" id="MFD2421137.1"/>
    </source>
</evidence>
<evidence type="ECO:0000256" key="11">
    <source>
        <dbReference type="ARBA" id="ARBA00031350"/>
    </source>
</evidence>
<dbReference type="GO" id="GO:0008168">
    <property type="term" value="F:methyltransferase activity"/>
    <property type="evidence" value="ECO:0007669"/>
    <property type="project" value="UniProtKB-KW"/>
</dbReference>
<dbReference type="EC" id="2.1.1.77" evidence="3"/>
<accession>A0ABW5G2M6</accession>
<evidence type="ECO:0000313" key="13">
    <source>
        <dbReference type="Proteomes" id="UP001597417"/>
    </source>
</evidence>
<dbReference type="NCBIfam" id="TIGR04364">
    <property type="entry name" value="methyltran_FxLD"/>
    <property type="match status" value="1"/>
</dbReference>
<dbReference type="Pfam" id="PF01135">
    <property type="entry name" value="PCMT"/>
    <property type="match status" value="1"/>
</dbReference>
<comment type="similarity">
    <text evidence="2">Belongs to the methyltransferase superfamily. L-isoaspartyl/D-aspartyl protein methyltransferase family.</text>
</comment>
<comment type="subcellular location">
    <subcellularLocation>
        <location evidence="1">Cytoplasm</location>
    </subcellularLocation>
</comment>
<dbReference type="GO" id="GO:0032259">
    <property type="term" value="P:methylation"/>
    <property type="evidence" value="ECO:0007669"/>
    <property type="project" value="UniProtKB-KW"/>
</dbReference>
<dbReference type="RefSeq" id="WP_378269556.1">
    <property type="nucleotide sequence ID" value="NZ_JBHUKR010000021.1"/>
</dbReference>
<evidence type="ECO:0000256" key="4">
    <source>
        <dbReference type="ARBA" id="ARBA00013346"/>
    </source>
</evidence>
<dbReference type="InterPro" id="IPR000682">
    <property type="entry name" value="PCMT"/>
</dbReference>
<dbReference type="InterPro" id="IPR029063">
    <property type="entry name" value="SAM-dependent_MTases_sf"/>
</dbReference>
<evidence type="ECO:0000256" key="3">
    <source>
        <dbReference type="ARBA" id="ARBA00011890"/>
    </source>
</evidence>
<gene>
    <name evidence="12" type="primary">fxlM</name>
    <name evidence="12" type="ORF">ACFSXZ_32890</name>
</gene>
<evidence type="ECO:0000256" key="6">
    <source>
        <dbReference type="ARBA" id="ARBA00022603"/>
    </source>
</evidence>
<evidence type="ECO:0000256" key="2">
    <source>
        <dbReference type="ARBA" id="ARBA00005369"/>
    </source>
</evidence>
<comment type="caution">
    <text evidence="12">The sequence shown here is derived from an EMBL/GenBank/DDBJ whole genome shotgun (WGS) entry which is preliminary data.</text>
</comment>
<dbReference type="InterPro" id="IPR027573">
    <property type="entry name" value="Methyltran_FxLD"/>
</dbReference>
<sequence length="400" mass="42211">MRTTPESLRKNLVERLRVNEGVVGERVLDAFGSVPRHLFLPGVPVDEAYEDLPIVIKRDGEGKPISSSSQPAIMALMLEQLALEPGLRVLEIGAGTGYNAALMHRLVSPGGEVVSVDIDADLVAGARENLDRAGYPGVTVVRADGAEGRAERAPYDRVIATVGVWDLAPAWFDQLAPGGRIVVPLDLGGPQRSVAFEAEDGHWASRSVLPCGFMRIRGSFAGPEQTRVLNRDTEFTITLPHGGEHDPRALPAAFAGPAVRVPVGVAVDPRALFGGLGLWIAGREPAWCLLTESTGAETASLPEAPLTMRDQRYTAGLLAPDGIAVFAGRTELAAVGYGPAGGERAHALASLVRDWDAAGRPGDRGLRVDAYPVAGPEAVPAGGPVIEKTHTRLVLSWSPA</sequence>
<dbReference type="PANTHER" id="PTHR11579">
    <property type="entry name" value="PROTEIN-L-ISOASPARTATE O-METHYLTRANSFERASE"/>
    <property type="match status" value="1"/>
</dbReference>
<proteinExistence type="inferred from homology"/>
<evidence type="ECO:0000256" key="5">
    <source>
        <dbReference type="ARBA" id="ARBA00022490"/>
    </source>
</evidence>
<keyword evidence="8" id="KW-0949">S-adenosyl-L-methionine</keyword>
<keyword evidence="5" id="KW-0963">Cytoplasm</keyword>
<dbReference type="PANTHER" id="PTHR11579:SF0">
    <property type="entry name" value="PROTEIN-L-ISOASPARTATE(D-ASPARTATE) O-METHYLTRANSFERASE"/>
    <property type="match status" value="1"/>
</dbReference>
<dbReference type="Proteomes" id="UP001597417">
    <property type="component" value="Unassembled WGS sequence"/>
</dbReference>
<evidence type="ECO:0000256" key="7">
    <source>
        <dbReference type="ARBA" id="ARBA00022679"/>
    </source>
</evidence>
<name>A0ABW5G2M6_9PSEU</name>
<reference evidence="13" key="1">
    <citation type="journal article" date="2019" name="Int. J. Syst. Evol. Microbiol.">
        <title>The Global Catalogue of Microorganisms (GCM) 10K type strain sequencing project: providing services to taxonomists for standard genome sequencing and annotation.</title>
        <authorList>
            <consortium name="The Broad Institute Genomics Platform"/>
            <consortium name="The Broad Institute Genome Sequencing Center for Infectious Disease"/>
            <person name="Wu L."/>
            <person name="Ma J."/>
        </authorList>
    </citation>
    <scope>NUCLEOTIDE SEQUENCE [LARGE SCALE GENOMIC DNA]</scope>
    <source>
        <strain evidence="13">CGMCC 4.7645</strain>
    </source>
</reference>
<evidence type="ECO:0000256" key="10">
    <source>
        <dbReference type="ARBA" id="ARBA00031323"/>
    </source>
</evidence>
<dbReference type="SUPFAM" id="SSF53335">
    <property type="entry name" value="S-adenosyl-L-methionine-dependent methyltransferases"/>
    <property type="match status" value="1"/>
</dbReference>
<keyword evidence="13" id="KW-1185">Reference proteome</keyword>
<evidence type="ECO:0000256" key="9">
    <source>
        <dbReference type="ARBA" id="ARBA00030757"/>
    </source>
</evidence>
<dbReference type="CDD" id="cd02440">
    <property type="entry name" value="AdoMet_MTases"/>
    <property type="match status" value="1"/>
</dbReference>
<organism evidence="12 13">
    <name type="scientific">Amycolatopsis pigmentata</name>
    <dbReference type="NCBI Taxonomy" id="450801"/>
    <lineage>
        <taxon>Bacteria</taxon>
        <taxon>Bacillati</taxon>
        <taxon>Actinomycetota</taxon>
        <taxon>Actinomycetes</taxon>
        <taxon>Pseudonocardiales</taxon>
        <taxon>Pseudonocardiaceae</taxon>
        <taxon>Amycolatopsis</taxon>
    </lineage>
</organism>
<evidence type="ECO:0000256" key="8">
    <source>
        <dbReference type="ARBA" id="ARBA00022691"/>
    </source>
</evidence>
<evidence type="ECO:0000256" key="1">
    <source>
        <dbReference type="ARBA" id="ARBA00004496"/>
    </source>
</evidence>
<protein>
    <recommendedName>
        <fullName evidence="4">Protein-L-isoaspartate O-methyltransferase</fullName>
        <ecNumber evidence="3">2.1.1.77</ecNumber>
    </recommendedName>
    <alternativeName>
        <fullName evidence="11">L-isoaspartyl protein carboxyl methyltransferase</fullName>
    </alternativeName>
    <alternativeName>
        <fullName evidence="9">Protein L-isoaspartyl methyltransferase</fullName>
    </alternativeName>
    <alternativeName>
        <fullName evidence="10">Protein-beta-aspartate methyltransferase</fullName>
    </alternativeName>
</protein>
<dbReference type="EMBL" id="JBHUKR010000021">
    <property type="protein sequence ID" value="MFD2421137.1"/>
    <property type="molecule type" value="Genomic_DNA"/>
</dbReference>